<dbReference type="PROSITE" id="PS51128">
    <property type="entry name" value="ZF_DKSA_2"/>
    <property type="match status" value="1"/>
</dbReference>
<feature type="zinc finger region" description="dksA C4-type" evidence="4">
    <location>
        <begin position="74"/>
        <end position="98"/>
    </location>
</feature>
<keyword evidence="5" id="KW-0175">Coiled coil</keyword>
<protein>
    <submittedName>
        <fullName evidence="7">RNA polymerase-binding transcription factor DksA</fullName>
    </submittedName>
</protein>
<proteinExistence type="predicted"/>
<evidence type="ECO:0000256" key="4">
    <source>
        <dbReference type="PROSITE-ProRule" id="PRU00510"/>
    </source>
</evidence>
<dbReference type="STRING" id="930152.SAMN05216565_102151"/>
<gene>
    <name evidence="7" type="ORF">SAMN05216565_102151</name>
</gene>
<keyword evidence="8" id="KW-1185">Reference proteome</keyword>
<evidence type="ECO:0000259" key="6">
    <source>
        <dbReference type="Pfam" id="PF01258"/>
    </source>
</evidence>
<dbReference type="InterPro" id="IPR000962">
    <property type="entry name" value="Znf_DskA_TraR"/>
</dbReference>
<evidence type="ECO:0000256" key="2">
    <source>
        <dbReference type="ARBA" id="ARBA00022771"/>
    </source>
</evidence>
<evidence type="ECO:0000313" key="8">
    <source>
        <dbReference type="Proteomes" id="UP000199159"/>
    </source>
</evidence>
<organism evidence="7 8">
    <name type="scientific">Litchfieldia salsa</name>
    <dbReference type="NCBI Taxonomy" id="930152"/>
    <lineage>
        <taxon>Bacteria</taxon>
        <taxon>Bacillati</taxon>
        <taxon>Bacillota</taxon>
        <taxon>Bacilli</taxon>
        <taxon>Bacillales</taxon>
        <taxon>Bacillaceae</taxon>
        <taxon>Litchfieldia</taxon>
    </lineage>
</organism>
<dbReference type="Proteomes" id="UP000199159">
    <property type="component" value="Unassembled WGS sequence"/>
</dbReference>
<feature type="domain" description="Zinc finger DksA/TraR C4-type" evidence="6">
    <location>
        <begin position="69"/>
        <end position="93"/>
    </location>
</feature>
<dbReference type="EMBL" id="FNJU01000002">
    <property type="protein sequence ID" value="SDP27319.1"/>
    <property type="molecule type" value="Genomic_DNA"/>
</dbReference>
<sequence length="124" mass="14366">MNDQYAEIKAELELTKKELIKRLSNTTNMEVSYELLFDDSSNEKEKMLIHHIKEDLQDVERALGKLEYGSFGICEDTGQQIPLDKLKILPTARTIYDFSFSDLFEKRQFTSSLHLTISTPVSPY</sequence>
<keyword evidence="2" id="KW-0863">Zinc-finger</keyword>
<dbReference type="PANTHER" id="PTHR33823:SF5">
    <property type="entry name" value="DNAK SUPPRESSOR PROTEIN"/>
    <property type="match status" value="1"/>
</dbReference>
<dbReference type="GO" id="GO:0008270">
    <property type="term" value="F:zinc ion binding"/>
    <property type="evidence" value="ECO:0007669"/>
    <property type="project" value="UniProtKB-KW"/>
</dbReference>
<dbReference type="Gene3D" id="1.20.120.910">
    <property type="entry name" value="DksA, coiled-coil domain"/>
    <property type="match status" value="1"/>
</dbReference>
<evidence type="ECO:0000256" key="1">
    <source>
        <dbReference type="ARBA" id="ARBA00022723"/>
    </source>
</evidence>
<feature type="coiled-coil region" evidence="5">
    <location>
        <begin position="2"/>
        <end position="29"/>
    </location>
</feature>
<evidence type="ECO:0000256" key="3">
    <source>
        <dbReference type="ARBA" id="ARBA00022833"/>
    </source>
</evidence>
<dbReference type="PANTHER" id="PTHR33823">
    <property type="entry name" value="RNA POLYMERASE-BINDING TRANSCRIPTION FACTOR DKSA-RELATED"/>
    <property type="match status" value="1"/>
</dbReference>
<dbReference type="OrthoDB" id="2875147at2"/>
<name>A0A1H0RDQ8_9BACI</name>
<dbReference type="RefSeq" id="WP_090850413.1">
    <property type="nucleotide sequence ID" value="NZ_FNJU01000002.1"/>
</dbReference>
<keyword evidence="3" id="KW-0862">Zinc</keyword>
<accession>A0A1H0RDQ8</accession>
<dbReference type="AlphaFoldDB" id="A0A1H0RDQ8"/>
<reference evidence="8" key="1">
    <citation type="submission" date="2016-10" db="EMBL/GenBank/DDBJ databases">
        <authorList>
            <person name="Varghese N."/>
            <person name="Submissions S."/>
        </authorList>
    </citation>
    <scope>NUCLEOTIDE SEQUENCE [LARGE SCALE GENOMIC DNA]</scope>
    <source>
        <strain evidence="8">IBRC-M10078</strain>
    </source>
</reference>
<keyword evidence="1" id="KW-0479">Metal-binding</keyword>
<evidence type="ECO:0000313" key="7">
    <source>
        <dbReference type="EMBL" id="SDP27319.1"/>
    </source>
</evidence>
<dbReference type="Pfam" id="PF01258">
    <property type="entry name" value="zf-dskA_traR"/>
    <property type="match status" value="1"/>
</dbReference>
<evidence type="ECO:0000256" key="5">
    <source>
        <dbReference type="SAM" id="Coils"/>
    </source>
</evidence>